<gene>
    <name evidence="6" type="ORF">AB5J51_34095</name>
</gene>
<dbReference type="GO" id="GO:0005524">
    <property type="term" value="F:ATP binding"/>
    <property type="evidence" value="ECO:0007669"/>
    <property type="project" value="UniProtKB-KW"/>
</dbReference>
<feature type="compositionally biased region" description="Basic residues" evidence="4">
    <location>
        <begin position="199"/>
        <end position="220"/>
    </location>
</feature>
<accession>A0AB39YES8</accession>
<dbReference type="PANTHER" id="PTHR43030:SF1">
    <property type="entry name" value="PHOSPHOENOLPYRUVATE SYNTHASE"/>
    <property type="match status" value="1"/>
</dbReference>
<proteinExistence type="inferred from homology"/>
<dbReference type="RefSeq" id="WP_369779386.1">
    <property type="nucleotide sequence ID" value="NZ_CP165727.1"/>
</dbReference>
<dbReference type="InterPro" id="IPR040442">
    <property type="entry name" value="Pyrv_kinase-like_dom_sf"/>
</dbReference>
<dbReference type="Gene3D" id="3.20.20.60">
    <property type="entry name" value="Phosphoenolpyruvate-binding domains"/>
    <property type="match status" value="1"/>
</dbReference>
<name>A0AB39YES8_9ACTN</name>
<evidence type="ECO:0000256" key="3">
    <source>
        <dbReference type="ARBA" id="ARBA00022840"/>
    </source>
</evidence>
<keyword evidence="2" id="KW-0547">Nucleotide-binding</keyword>
<evidence type="ECO:0000256" key="2">
    <source>
        <dbReference type="ARBA" id="ARBA00022741"/>
    </source>
</evidence>
<dbReference type="InterPro" id="IPR029039">
    <property type="entry name" value="Flavoprotein-like_sf"/>
</dbReference>
<dbReference type="AlphaFoldDB" id="A0AB39YES8"/>
<dbReference type="SUPFAM" id="SSF52218">
    <property type="entry name" value="Flavoproteins"/>
    <property type="match status" value="1"/>
</dbReference>
<dbReference type="InterPro" id="IPR015813">
    <property type="entry name" value="Pyrv/PenolPyrv_kinase-like_dom"/>
</dbReference>
<dbReference type="PANTHER" id="PTHR43030">
    <property type="entry name" value="PHOSPHOENOLPYRUVATE SYNTHASE"/>
    <property type="match status" value="1"/>
</dbReference>
<dbReference type="InterPro" id="IPR026816">
    <property type="entry name" value="Flavodoxin_dom"/>
</dbReference>
<dbReference type="InterPro" id="IPR006319">
    <property type="entry name" value="PEP_synth"/>
</dbReference>
<dbReference type="Gene3D" id="3.40.50.360">
    <property type="match status" value="1"/>
</dbReference>
<dbReference type="EMBL" id="CP165727">
    <property type="protein sequence ID" value="XDV67602.1"/>
    <property type="molecule type" value="Genomic_DNA"/>
</dbReference>
<sequence length="424" mass="46909">MHQGLDASDRCAVDQLTEGYLDRGRYFTHRPAYGIARIAASRRPDPVVVRTGDFKTKEYANLLGGRPFEPVEMIGWRGAGRDYSDGYREGFVLECQALRRVREEMGLTGVIVMIPFCRTLEEADKVIEVMAAEGLRRGENGPKVCVMAEIPSNILLAQDFDENDPAVTDLIRIPLPRVQTLGRPVGLCGQRPSGETRPTSRRRRPGQLRRRRAAHRRRRGTATLRTEWSPQGSVRPKRTCRRPRDSGVSPAPWNQGVPAMSTKRVLVAYGTKHGATAGIAEQLGKTLREDGLDAVVLPADEVHDVRAYDAVVLGGSLYAGHWSSKAKHCAERNADSLRHRPVWMFSSGPLDRSAEEHDIPPVSAVAREMQLVGAREHMTFGGSVTAHTPGFLAKALTRQGKGGDFRNPERIQNWAHHISAELAA</sequence>
<evidence type="ECO:0000256" key="4">
    <source>
        <dbReference type="SAM" id="MobiDB-lite"/>
    </source>
</evidence>
<protein>
    <submittedName>
        <fullName evidence="6">Flavodoxin domain-containing protein</fullName>
    </submittedName>
</protein>
<dbReference type="PROSITE" id="PS50902">
    <property type="entry name" value="FLAVODOXIN_LIKE"/>
    <property type="match status" value="1"/>
</dbReference>
<dbReference type="InterPro" id="IPR008254">
    <property type="entry name" value="Flavodoxin/NO_synth"/>
</dbReference>
<evidence type="ECO:0000259" key="5">
    <source>
        <dbReference type="PROSITE" id="PS50902"/>
    </source>
</evidence>
<feature type="region of interest" description="Disordered" evidence="4">
    <location>
        <begin position="182"/>
        <end position="256"/>
    </location>
</feature>
<feature type="domain" description="Flavodoxin-like" evidence="5">
    <location>
        <begin position="265"/>
        <end position="419"/>
    </location>
</feature>
<dbReference type="GO" id="GO:0008986">
    <property type="term" value="F:pyruvate, water dikinase activity"/>
    <property type="evidence" value="ECO:0007669"/>
    <property type="project" value="InterPro"/>
</dbReference>
<keyword evidence="3" id="KW-0067">ATP-binding</keyword>
<dbReference type="InterPro" id="IPR000121">
    <property type="entry name" value="PEP_util_C"/>
</dbReference>
<organism evidence="6">
    <name type="scientific">Streptomyces sp. R33</name>
    <dbReference type="NCBI Taxonomy" id="3238629"/>
    <lineage>
        <taxon>Bacteria</taxon>
        <taxon>Bacillati</taxon>
        <taxon>Actinomycetota</taxon>
        <taxon>Actinomycetes</taxon>
        <taxon>Kitasatosporales</taxon>
        <taxon>Streptomycetaceae</taxon>
        <taxon>Streptomyces</taxon>
    </lineage>
</organism>
<evidence type="ECO:0000256" key="1">
    <source>
        <dbReference type="ARBA" id="ARBA00007837"/>
    </source>
</evidence>
<evidence type="ECO:0000313" key="6">
    <source>
        <dbReference type="EMBL" id="XDV67602.1"/>
    </source>
</evidence>
<comment type="similarity">
    <text evidence="1">Belongs to the PEP-utilizing enzyme family.</text>
</comment>
<dbReference type="Pfam" id="PF12724">
    <property type="entry name" value="Flavodoxin_5"/>
    <property type="match status" value="1"/>
</dbReference>
<reference evidence="6" key="1">
    <citation type="submission" date="2024-08" db="EMBL/GenBank/DDBJ databases">
        <authorList>
            <person name="Yu S.T."/>
        </authorList>
    </citation>
    <scope>NUCLEOTIDE SEQUENCE</scope>
    <source>
        <strain evidence="6">R33</strain>
    </source>
</reference>
<dbReference type="SUPFAM" id="SSF51621">
    <property type="entry name" value="Phosphoenolpyruvate/pyruvate domain"/>
    <property type="match status" value="1"/>
</dbReference>
<dbReference type="GO" id="GO:0010181">
    <property type="term" value="F:FMN binding"/>
    <property type="evidence" value="ECO:0007669"/>
    <property type="project" value="InterPro"/>
</dbReference>
<dbReference type="Pfam" id="PF02896">
    <property type="entry name" value="PEP-utilizers_C"/>
    <property type="match status" value="1"/>
</dbReference>